<dbReference type="GO" id="GO:0005524">
    <property type="term" value="F:ATP binding"/>
    <property type="evidence" value="ECO:0007669"/>
    <property type="project" value="UniProtKB-KW"/>
</dbReference>
<protein>
    <recommendedName>
        <fullName evidence="6">Type II secretion system protein GspE N-terminal domain-containing protein</fullName>
    </recommendedName>
</protein>
<dbReference type="AlphaFoldDB" id="X1Q3N7"/>
<evidence type="ECO:0008006" key="6">
    <source>
        <dbReference type="Google" id="ProtNLM"/>
    </source>
</evidence>
<dbReference type="InterPro" id="IPR037257">
    <property type="entry name" value="T2SS_E_N_sf"/>
</dbReference>
<dbReference type="SUPFAM" id="SSF52540">
    <property type="entry name" value="P-loop containing nucleoside triphosphate hydrolases"/>
    <property type="match status" value="1"/>
</dbReference>
<gene>
    <name evidence="5" type="ORF">S06H3_47909</name>
</gene>
<evidence type="ECO:0000313" key="5">
    <source>
        <dbReference type="EMBL" id="GAI37854.1"/>
    </source>
</evidence>
<feature type="domain" description="Bacterial type II secretion system protein E" evidence="3">
    <location>
        <begin position="180"/>
        <end position="256"/>
    </location>
</feature>
<dbReference type="PANTHER" id="PTHR30258:SF1">
    <property type="entry name" value="PROTEIN TRANSPORT PROTEIN HOFB HOMOLOG"/>
    <property type="match status" value="1"/>
</dbReference>
<organism evidence="5">
    <name type="scientific">marine sediment metagenome</name>
    <dbReference type="NCBI Taxonomy" id="412755"/>
    <lineage>
        <taxon>unclassified sequences</taxon>
        <taxon>metagenomes</taxon>
        <taxon>ecological metagenomes</taxon>
    </lineage>
</organism>
<feature type="non-terminal residue" evidence="5">
    <location>
        <position position="256"/>
    </location>
</feature>
<feature type="domain" description="Type II secretion system protein GspE N-terminal" evidence="4">
    <location>
        <begin position="57"/>
        <end position="141"/>
    </location>
</feature>
<reference evidence="5" key="1">
    <citation type="journal article" date="2014" name="Front. Microbiol.">
        <title>High frequency of phylogenetically diverse reductive dehalogenase-homologous genes in deep subseafloor sedimentary metagenomes.</title>
        <authorList>
            <person name="Kawai M."/>
            <person name="Futagami T."/>
            <person name="Toyoda A."/>
            <person name="Takaki Y."/>
            <person name="Nishi S."/>
            <person name="Hori S."/>
            <person name="Arai W."/>
            <person name="Tsubouchi T."/>
            <person name="Morono Y."/>
            <person name="Uchiyama I."/>
            <person name="Ito T."/>
            <person name="Fujiyama A."/>
            <person name="Inagaki F."/>
            <person name="Takami H."/>
        </authorList>
    </citation>
    <scope>NUCLEOTIDE SEQUENCE</scope>
    <source>
        <strain evidence="5">Expedition CK06-06</strain>
    </source>
</reference>
<proteinExistence type="predicted"/>
<dbReference type="PANTHER" id="PTHR30258">
    <property type="entry name" value="TYPE II SECRETION SYSTEM PROTEIN GSPE-RELATED"/>
    <property type="match status" value="1"/>
</dbReference>
<dbReference type="GO" id="GO:0005886">
    <property type="term" value="C:plasma membrane"/>
    <property type="evidence" value="ECO:0007669"/>
    <property type="project" value="TreeGrafter"/>
</dbReference>
<keyword evidence="2" id="KW-0067">ATP-binding</keyword>
<dbReference type="InterPro" id="IPR001482">
    <property type="entry name" value="T2SS/T4SS_dom"/>
</dbReference>
<sequence>GAYLGLFALCEAGLVEKEALIKAIKASRTNNKRLGQVLLEQGLVDEETLTKAIAKQFGLEYVNLDKTTISPDIIKLIPEDLIKRHNVLPLGMNNGRLKLIISDPLDLDTMDIIRLRLNTELDCRLANPSKIRSYIQESLDKTKKEDDDRLRHSIDATAAELAEASRELQAEALRGEAAGADDGPIVRLVNLIIDNAYHMRASDIHFEPMADRVRVRYRVDGVCLEKDNIPKNMQAPLIARLKILSGMDIAEKRLPQ</sequence>
<dbReference type="Gene3D" id="3.30.300.160">
    <property type="entry name" value="Type II secretion system, protein E, N-terminal domain"/>
    <property type="match status" value="1"/>
</dbReference>
<accession>X1Q3N7</accession>
<dbReference type="EMBL" id="BARV01030131">
    <property type="protein sequence ID" value="GAI37854.1"/>
    <property type="molecule type" value="Genomic_DNA"/>
</dbReference>
<comment type="caution">
    <text evidence="5">The sequence shown here is derived from an EMBL/GenBank/DDBJ whole genome shotgun (WGS) entry which is preliminary data.</text>
</comment>
<dbReference type="GO" id="GO:0016887">
    <property type="term" value="F:ATP hydrolysis activity"/>
    <property type="evidence" value="ECO:0007669"/>
    <property type="project" value="TreeGrafter"/>
</dbReference>
<dbReference type="InterPro" id="IPR027417">
    <property type="entry name" value="P-loop_NTPase"/>
</dbReference>
<dbReference type="Gene3D" id="3.30.450.90">
    <property type="match status" value="1"/>
</dbReference>
<evidence type="ECO:0000259" key="4">
    <source>
        <dbReference type="Pfam" id="PF05157"/>
    </source>
</evidence>
<evidence type="ECO:0000256" key="1">
    <source>
        <dbReference type="ARBA" id="ARBA00022741"/>
    </source>
</evidence>
<dbReference type="Pfam" id="PF00437">
    <property type="entry name" value="T2SSE"/>
    <property type="match status" value="1"/>
</dbReference>
<keyword evidence="1" id="KW-0547">Nucleotide-binding</keyword>
<evidence type="ECO:0000256" key="2">
    <source>
        <dbReference type="ARBA" id="ARBA00022840"/>
    </source>
</evidence>
<dbReference type="InterPro" id="IPR007831">
    <property type="entry name" value="T2SS_GspE_N"/>
</dbReference>
<evidence type="ECO:0000259" key="3">
    <source>
        <dbReference type="Pfam" id="PF00437"/>
    </source>
</evidence>
<feature type="non-terminal residue" evidence="5">
    <location>
        <position position="1"/>
    </location>
</feature>
<dbReference type="SUPFAM" id="SSF160246">
    <property type="entry name" value="EspE N-terminal domain-like"/>
    <property type="match status" value="1"/>
</dbReference>
<dbReference type="Pfam" id="PF05157">
    <property type="entry name" value="MshEN"/>
    <property type="match status" value="1"/>
</dbReference>
<name>X1Q3N7_9ZZZZ</name>